<dbReference type="EMBL" id="FNUC01000003">
    <property type="protein sequence ID" value="SEE94509.1"/>
    <property type="molecule type" value="Genomic_DNA"/>
</dbReference>
<evidence type="ECO:0000313" key="2">
    <source>
        <dbReference type="Proteomes" id="UP000181980"/>
    </source>
</evidence>
<dbReference type="AlphaFoldDB" id="A0A1H5MYR1"/>
<accession>A0A1H5MYR1</accession>
<reference evidence="2" key="1">
    <citation type="submission" date="2016-10" db="EMBL/GenBank/DDBJ databases">
        <authorList>
            <person name="Varghese N."/>
            <person name="Submissions S."/>
        </authorList>
    </citation>
    <scope>NUCLEOTIDE SEQUENCE [LARGE SCALE GENOMIC DNA]</scope>
    <source>
        <strain evidence="2">DSM 45237</strain>
    </source>
</reference>
<keyword evidence="2" id="KW-1185">Reference proteome</keyword>
<gene>
    <name evidence="1" type="ORF">SAMN04488561_3556</name>
</gene>
<protein>
    <submittedName>
        <fullName evidence="1">Uncharacterized protein</fullName>
    </submittedName>
</protein>
<name>A0A1H5MYR1_9ACTN</name>
<evidence type="ECO:0000313" key="1">
    <source>
        <dbReference type="EMBL" id="SEE94509.1"/>
    </source>
</evidence>
<proteinExistence type="predicted"/>
<organism evidence="1 2">
    <name type="scientific">Jiangella alba</name>
    <dbReference type="NCBI Taxonomy" id="561176"/>
    <lineage>
        <taxon>Bacteria</taxon>
        <taxon>Bacillati</taxon>
        <taxon>Actinomycetota</taxon>
        <taxon>Actinomycetes</taxon>
        <taxon>Jiangellales</taxon>
        <taxon>Jiangellaceae</taxon>
        <taxon>Jiangella</taxon>
    </lineage>
</organism>
<sequence length="67" mass="7048">MWIDALGESMHSVGSTDTQGTVVFDYYGSYTEVPAEFVVPPELGKAAALEVAAKGQPFVPGLTMAPD</sequence>
<dbReference type="Proteomes" id="UP000181980">
    <property type="component" value="Unassembled WGS sequence"/>
</dbReference>